<dbReference type="InterPro" id="IPR021434">
    <property type="entry name" value="DUF3082"/>
</dbReference>
<keyword evidence="2" id="KW-0472">Membrane</keyword>
<feature type="compositionally biased region" description="Polar residues" evidence="1">
    <location>
        <begin position="22"/>
        <end position="31"/>
    </location>
</feature>
<reference evidence="4 5" key="1">
    <citation type="journal article" date="2012" name="Genome Biol.">
        <title>Genome and low-iron response of an oceanic diatom adapted to chronic iron limitation.</title>
        <authorList>
            <person name="Lommer M."/>
            <person name="Specht M."/>
            <person name="Roy A.S."/>
            <person name="Kraemer L."/>
            <person name="Andreson R."/>
            <person name="Gutowska M.A."/>
            <person name="Wolf J."/>
            <person name="Bergner S.V."/>
            <person name="Schilhabel M.B."/>
            <person name="Klostermeier U.C."/>
            <person name="Beiko R.G."/>
            <person name="Rosenstiel P."/>
            <person name="Hippler M."/>
            <person name="Laroche J."/>
        </authorList>
    </citation>
    <scope>NUCLEOTIDE SEQUENCE [LARGE SCALE GENOMIC DNA]</scope>
    <source>
        <strain evidence="4 5">CCMP1005</strain>
    </source>
</reference>
<feature type="signal peptide" evidence="3">
    <location>
        <begin position="1"/>
        <end position="18"/>
    </location>
</feature>
<keyword evidence="2" id="KW-1133">Transmembrane helix</keyword>
<feature type="compositionally biased region" description="Acidic residues" evidence="1">
    <location>
        <begin position="72"/>
        <end position="81"/>
    </location>
</feature>
<dbReference type="OMA" id="FSWACAG"/>
<evidence type="ECO:0000256" key="2">
    <source>
        <dbReference type="SAM" id="Phobius"/>
    </source>
</evidence>
<protein>
    <submittedName>
        <fullName evidence="4">Uncharacterized protein</fullName>
    </submittedName>
</protein>
<keyword evidence="3" id="KW-0732">Signal</keyword>
<feature type="transmembrane region" description="Helical" evidence="2">
    <location>
        <begin position="188"/>
        <end position="208"/>
    </location>
</feature>
<sequence>MNFPLLLFIVAAIDEARGFKSSHLQQSNVPSQPGGGQYRRQNNGGPKRTQRKRKSAGVSIEQDGASVRLDASEDSSAEEETVYVSSSTSLADSVERRLAAKPAEIKEIEIGSTTTAEPVKAATSTVNERLMSEIQASVDTTKYGDSKKREYFNEFRSQKTEEERQRSIEEAKDLNGVNPLVCMGGATFSWACAGALWIFTQFLAQLFATHPLDTDIYFVQRLAQVFRNAVLGLSSLASGFFGVIGVGIFLLGLRVAYGVARGELDPTPIKKKAGEEVVIPDIWGLMMGQKPNRRGGRGSGNNPFGL</sequence>
<evidence type="ECO:0000256" key="1">
    <source>
        <dbReference type="SAM" id="MobiDB-lite"/>
    </source>
</evidence>
<name>K0SUY8_THAOC</name>
<feature type="chain" id="PRO_5003841452" evidence="3">
    <location>
        <begin position="19"/>
        <end position="306"/>
    </location>
</feature>
<keyword evidence="2" id="KW-0812">Transmembrane</keyword>
<dbReference type="EMBL" id="AGNL01019128">
    <property type="protein sequence ID" value="EJK62087.1"/>
    <property type="molecule type" value="Genomic_DNA"/>
</dbReference>
<feature type="transmembrane region" description="Helical" evidence="2">
    <location>
        <begin position="229"/>
        <end position="257"/>
    </location>
</feature>
<dbReference type="OrthoDB" id="45605at2759"/>
<evidence type="ECO:0000256" key="3">
    <source>
        <dbReference type="SAM" id="SignalP"/>
    </source>
</evidence>
<dbReference type="AlphaFoldDB" id="K0SUY8"/>
<organism evidence="4 5">
    <name type="scientific">Thalassiosira oceanica</name>
    <name type="common">Marine diatom</name>
    <dbReference type="NCBI Taxonomy" id="159749"/>
    <lineage>
        <taxon>Eukaryota</taxon>
        <taxon>Sar</taxon>
        <taxon>Stramenopiles</taxon>
        <taxon>Ochrophyta</taxon>
        <taxon>Bacillariophyta</taxon>
        <taxon>Coscinodiscophyceae</taxon>
        <taxon>Thalassiosirophycidae</taxon>
        <taxon>Thalassiosirales</taxon>
        <taxon>Thalassiosiraceae</taxon>
        <taxon>Thalassiosira</taxon>
    </lineage>
</organism>
<dbReference type="Pfam" id="PF11282">
    <property type="entry name" value="DUF3082"/>
    <property type="match status" value="1"/>
</dbReference>
<dbReference type="eggNOG" id="ENOG502SFGP">
    <property type="taxonomic scope" value="Eukaryota"/>
</dbReference>
<comment type="caution">
    <text evidence="4">The sequence shown here is derived from an EMBL/GenBank/DDBJ whole genome shotgun (WGS) entry which is preliminary data.</text>
</comment>
<evidence type="ECO:0000313" key="4">
    <source>
        <dbReference type="EMBL" id="EJK62087.1"/>
    </source>
</evidence>
<accession>K0SUY8</accession>
<feature type="region of interest" description="Disordered" evidence="1">
    <location>
        <begin position="20"/>
        <end position="86"/>
    </location>
</feature>
<dbReference type="Proteomes" id="UP000266841">
    <property type="component" value="Unassembled WGS sequence"/>
</dbReference>
<proteinExistence type="predicted"/>
<keyword evidence="5" id="KW-1185">Reference proteome</keyword>
<gene>
    <name evidence="4" type="ORF">THAOC_17315</name>
</gene>
<evidence type="ECO:0000313" key="5">
    <source>
        <dbReference type="Proteomes" id="UP000266841"/>
    </source>
</evidence>